<dbReference type="Proteomes" id="UP000192257">
    <property type="component" value="Unassembled WGS sequence"/>
</dbReference>
<feature type="non-terminal residue" evidence="2">
    <location>
        <position position="541"/>
    </location>
</feature>
<protein>
    <submittedName>
        <fullName evidence="2">Uncharacterized protein</fullName>
    </submittedName>
</protein>
<dbReference type="RefSeq" id="XP_028878538.1">
    <property type="nucleotide sequence ID" value="XM_029030137.1"/>
</dbReference>
<gene>
    <name evidence="2" type="ORF">TM35_000441280</name>
</gene>
<sequence length="541" mass="61367">MKQEIRNVVYCSHIAPARLNSGDINDNISSIQIDPETGDVVLRDDIAGTSRFRFDSVTYYPFHTTLYEAVLGHRVAESFGSDRAYLCDSPPVSMHSAIIHGSSTAHTMELFHTLVLTAVSHAFEVINATNDALPVQLQYSIVRVYSWGLTDLLSQRVVSNSSTGVIAEDSSISYQHHIKHNVVTSSDDPVLNNCLEEALLNQTEGSIIVTLFNQYTNTNSSGIFTIALLPHLYQGDQKIQLDMHTLRDLLAGHPLSCDRPCWLISHLLPTEVVNSVTLITCICDEPEQHQEIYRSCMYGCRKESEYHRHLQLPKVHLPPYMQNKKQICFEIKTEEQDDSILLSKSNINWYSTKSSSDNQYLPTHTCNITHITQSHKQSPLYQKENIKKRVNENKVRLLEAEERVNKAKEYAQATEEAIQQRVNEAQKKMEIAQRLEEELQERVAMAEGRVAEAEWRVSEANQRAAAAEEAARRHDSNNKIKIEAARSLETELKERVREAEERAKAADEAEENARRRIAAAKSKEEAACSQEAELEERVREA</sequence>
<dbReference type="STRING" id="67003.A0A1X0NI92"/>
<keyword evidence="3" id="KW-1185">Reference proteome</keyword>
<dbReference type="GeneID" id="39989917"/>
<dbReference type="AlphaFoldDB" id="A0A1X0NI92"/>
<evidence type="ECO:0000256" key="1">
    <source>
        <dbReference type="SAM" id="MobiDB-lite"/>
    </source>
</evidence>
<dbReference type="EMBL" id="NBCO01000044">
    <property type="protein sequence ID" value="ORC84472.1"/>
    <property type="molecule type" value="Genomic_DNA"/>
</dbReference>
<feature type="compositionally biased region" description="Basic and acidic residues" evidence="1">
    <location>
        <begin position="499"/>
        <end position="514"/>
    </location>
</feature>
<name>A0A1X0NI92_9TRYP</name>
<evidence type="ECO:0000313" key="2">
    <source>
        <dbReference type="EMBL" id="ORC84472.1"/>
    </source>
</evidence>
<reference evidence="2 3" key="1">
    <citation type="submission" date="2017-03" db="EMBL/GenBank/DDBJ databases">
        <title>An alternative strategy for trypanosome survival in the mammalian bloodstream revealed through genome and transcriptome analysis of the ubiquitous bovine parasite Trypanosoma (Megatrypanum) theileri.</title>
        <authorList>
            <person name="Kelly S."/>
            <person name="Ivens A."/>
            <person name="Mott A."/>
            <person name="O'Neill E."/>
            <person name="Emms D."/>
            <person name="Macleod O."/>
            <person name="Voorheis P."/>
            <person name="Matthews J."/>
            <person name="Matthews K."/>
            <person name="Carrington M."/>
        </authorList>
    </citation>
    <scope>NUCLEOTIDE SEQUENCE [LARGE SCALE GENOMIC DNA]</scope>
    <source>
        <strain evidence="2">Edinburgh</strain>
    </source>
</reference>
<organism evidence="2 3">
    <name type="scientific">Trypanosoma theileri</name>
    <dbReference type="NCBI Taxonomy" id="67003"/>
    <lineage>
        <taxon>Eukaryota</taxon>
        <taxon>Discoba</taxon>
        <taxon>Euglenozoa</taxon>
        <taxon>Kinetoplastea</taxon>
        <taxon>Metakinetoplastina</taxon>
        <taxon>Trypanosomatida</taxon>
        <taxon>Trypanosomatidae</taxon>
        <taxon>Trypanosoma</taxon>
    </lineage>
</organism>
<evidence type="ECO:0000313" key="3">
    <source>
        <dbReference type="Proteomes" id="UP000192257"/>
    </source>
</evidence>
<dbReference type="VEuPathDB" id="TriTrypDB:TM35_000441280"/>
<accession>A0A1X0NI92</accession>
<dbReference type="OrthoDB" id="250673at2759"/>
<proteinExistence type="predicted"/>
<comment type="caution">
    <text evidence="2">The sequence shown here is derived from an EMBL/GenBank/DDBJ whole genome shotgun (WGS) entry which is preliminary data.</text>
</comment>
<feature type="region of interest" description="Disordered" evidence="1">
    <location>
        <begin position="499"/>
        <end position="541"/>
    </location>
</feature>